<evidence type="ECO:0000313" key="2">
    <source>
        <dbReference type="Proteomes" id="UP000689195"/>
    </source>
</evidence>
<accession>A0A8S1T1K9</accession>
<proteinExistence type="predicted"/>
<dbReference type="PANTHER" id="PTHR33706">
    <property type="entry name" value="MORN VARIANT REPEAT PROTEIN"/>
    <property type="match status" value="1"/>
</dbReference>
<keyword evidence="2" id="KW-1185">Reference proteome</keyword>
<dbReference type="EMBL" id="CAJJDO010000013">
    <property type="protein sequence ID" value="CAD8144914.1"/>
    <property type="molecule type" value="Genomic_DNA"/>
</dbReference>
<name>A0A8S1T1K9_9CILI</name>
<protein>
    <submittedName>
        <fullName evidence="1">Uncharacterized protein</fullName>
    </submittedName>
</protein>
<sequence length="668" mass="77715">MINETQNKLIYLDFFQWRQGIQDLEIDKLNEIRMKLVKTIIKIAITQDYCLKYYYDGIVLRKQYYFKIESELIVDISQNPGILTNMEQIKYLQWQGEYGKNMRKQGKWMALWNGEALIEVAGYFENGLKEGLWKQIFKSYGDQGQVYESGEYFQNQKIGRWNYFYQKNKIGGGSYNQIGLKNGKWIELCDQFQDNCQVTYRGEYKNGKKLGKWDIFYQNKYIGGGSYDEFGNELKNGTWIEISDAFYSNSDAIYYGKYKNGKKIGGWFIEDSLYSIDCGSYDEQGQGNKIGSWIELFDGFYNHSSVIMSGQYQDCKRVGRWNFEMIGETVCGGTYDDNGDKIGQWIELSDGYRSSSLITYNGEYKSGKKINRWDINYASRKIQQIGGGSYDEFGEGIKIGKWIEISVNSSPGKEITYQGEYQNGKKVRRWDTLYQNVMIGGGSYHNEGNEIKIGKWVELGDYFMNSQVTYNGEYKDGQKIGKWDTLFNNTVIGGGIYDDYKGYKIGKWIDLDQDFRIDKQIMYQGQYQNNVKISKWDILYRNQSDVFTEIGGGSYCEKGNGIKVGRWIELSEKFKRHQEIIYIGDYHNSKKVGRWDILFGKFQIGGGSYDDNGDEIKIGKWIELSSKFTDREKIILIGEFLNGKKIGSWVEKTKTDRGITQKEIIYDN</sequence>
<gene>
    <name evidence="1" type="ORF">PPENT_87.1.T0130464</name>
</gene>
<evidence type="ECO:0000313" key="1">
    <source>
        <dbReference type="EMBL" id="CAD8144914.1"/>
    </source>
</evidence>
<reference evidence="1" key="1">
    <citation type="submission" date="2021-01" db="EMBL/GenBank/DDBJ databases">
        <authorList>
            <consortium name="Genoscope - CEA"/>
            <person name="William W."/>
        </authorList>
    </citation>
    <scope>NUCLEOTIDE SEQUENCE</scope>
</reference>
<dbReference type="Proteomes" id="UP000689195">
    <property type="component" value="Unassembled WGS sequence"/>
</dbReference>
<dbReference type="AlphaFoldDB" id="A0A8S1T1K9"/>
<organism evidence="1 2">
    <name type="scientific">Paramecium pentaurelia</name>
    <dbReference type="NCBI Taxonomy" id="43138"/>
    <lineage>
        <taxon>Eukaryota</taxon>
        <taxon>Sar</taxon>
        <taxon>Alveolata</taxon>
        <taxon>Ciliophora</taxon>
        <taxon>Intramacronucleata</taxon>
        <taxon>Oligohymenophorea</taxon>
        <taxon>Peniculida</taxon>
        <taxon>Parameciidae</taxon>
        <taxon>Paramecium</taxon>
    </lineage>
</organism>
<comment type="caution">
    <text evidence="1">The sequence shown here is derived from an EMBL/GenBank/DDBJ whole genome shotgun (WGS) entry which is preliminary data.</text>
</comment>
<dbReference type="PANTHER" id="PTHR33706:SF1">
    <property type="entry name" value="TPR REPEAT PROTEIN"/>
    <property type="match status" value="1"/>
</dbReference>